<feature type="domain" description="Helitron helicase-like" evidence="1">
    <location>
        <begin position="27"/>
        <end position="146"/>
    </location>
</feature>
<name>A0A1X7UYL0_AMPQE</name>
<proteinExistence type="predicted"/>
<reference evidence="2" key="1">
    <citation type="submission" date="2017-05" db="UniProtKB">
        <authorList>
            <consortium name="EnsemblMetazoa"/>
        </authorList>
    </citation>
    <scope>IDENTIFICATION</scope>
</reference>
<evidence type="ECO:0000313" key="2">
    <source>
        <dbReference type="EnsemblMetazoa" id="Aqu2.1.32452_001"/>
    </source>
</evidence>
<protein>
    <recommendedName>
        <fullName evidence="1">Helitron helicase-like domain-containing protein</fullName>
    </recommendedName>
</protein>
<accession>A0A1X7UYL0</accession>
<dbReference type="InterPro" id="IPR025476">
    <property type="entry name" value="Helitron_helicase-like"/>
</dbReference>
<dbReference type="AlphaFoldDB" id="A0A1X7UYL0"/>
<organism evidence="2">
    <name type="scientific">Amphimedon queenslandica</name>
    <name type="common">Sponge</name>
    <dbReference type="NCBI Taxonomy" id="400682"/>
    <lineage>
        <taxon>Eukaryota</taxon>
        <taxon>Metazoa</taxon>
        <taxon>Porifera</taxon>
        <taxon>Demospongiae</taxon>
        <taxon>Heteroscleromorpha</taxon>
        <taxon>Haplosclerida</taxon>
        <taxon>Niphatidae</taxon>
        <taxon>Amphimedon</taxon>
    </lineage>
</organism>
<dbReference type="OrthoDB" id="416437at2759"/>
<dbReference type="EnsemblMetazoa" id="Aqu2.1.32452_001">
    <property type="protein sequence ID" value="Aqu2.1.32452_001"/>
    <property type="gene ID" value="Aqu2.1.32452"/>
</dbReference>
<evidence type="ECO:0000259" key="1">
    <source>
        <dbReference type="Pfam" id="PF14214"/>
    </source>
</evidence>
<sequence length="154" mass="17860">MAFPTLFPTGAVDYNGIRSHRVQTADYFTHLMKHDQRRFAKHPHFCFFALNTEICSRGNETGQFYMKQHPGKALLTLHDRRDVISWAGERFSKKVLHHGTSQCGTKQYCLKERNKLIAMLDTLRLPTIFFAHSAADHQWPELVSLICPEDQDDK</sequence>
<dbReference type="Pfam" id="PF14214">
    <property type="entry name" value="Helitron_like_N"/>
    <property type="match status" value="1"/>
</dbReference>
<dbReference type="InParanoid" id="A0A1X7UYL0"/>